<feature type="transmembrane region" description="Helical" evidence="5">
    <location>
        <begin position="305"/>
        <end position="328"/>
    </location>
</feature>
<feature type="transmembrane region" description="Helical" evidence="5">
    <location>
        <begin position="281"/>
        <end position="299"/>
    </location>
</feature>
<feature type="domain" description="Integral membrane bound transporter" evidence="6">
    <location>
        <begin position="202"/>
        <end position="321"/>
    </location>
</feature>
<dbReference type="Pfam" id="PF13515">
    <property type="entry name" value="FUSC_2"/>
    <property type="match status" value="1"/>
</dbReference>
<feature type="transmembrane region" description="Helical" evidence="5">
    <location>
        <begin position="186"/>
        <end position="205"/>
    </location>
</feature>
<feature type="transmembrane region" description="Helical" evidence="5">
    <location>
        <begin position="20"/>
        <end position="42"/>
    </location>
</feature>
<gene>
    <name evidence="7" type="ORF">CLV54_0132</name>
</gene>
<evidence type="ECO:0000259" key="6">
    <source>
        <dbReference type="Pfam" id="PF13515"/>
    </source>
</evidence>
<evidence type="ECO:0000256" key="1">
    <source>
        <dbReference type="ARBA" id="ARBA00004141"/>
    </source>
</evidence>
<keyword evidence="3 5" id="KW-1133">Transmembrane helix</keyword>
<evidence type="ECO:0000313" key="7">
    <source>
        <dbReference type="EMBL" id="PJJ65105.1"/>
    </source>
</evidence>
<feature type="transmembrane region" description="Helical" evidence="5">
    <location>
        <begin position="234"/>
        <end position="253"/>
    </location>
</feature>
<feature type="transmembrane region" description="Helical" evidence="5">
    <location>
        <begin position="146"/>
        <end position="165"/>
    </location>
</feature>
<evidence type="ECO:0000313" key="8">
    <source>
        <dbReference type="Proteomes" id="UP000230161"/>
    </source>
</evidence>
<keyword evidence="8" id="KW-1185">Reference proteome</keyword>
<dbReference type="RefSeq" id="WP_170061930.1">
    <property type="nucleotide sequence ID" value="NZ_PGFB01000001.1"/>
</dbReference>
<dbReference type="Proteomes" id="UP000230161">
    <property type="component" value="Unassembled WGS sequence"/>
</dbReference>
<proteinExistence type="predicted"/>
<evidence type="ECO:0000256" key="3">
    <source>
        <dbReference type="ARBA" id="ARBA00022989"/>
    </source>
</evidence>
<comment type="caution">
    <text evidence="7">The sequence shown here is derived from an EMBL/GenBank/DDBJ whole genome shotgun (WGS) entry which is preliminary data.</text>
</comment>
<evidence type="ECO:0000256" key="4">
    <source>
        <dbReference type="ARBA" id="ARBA00023136"/>
    </source>
</evidence>
<evidence type="ECO:0000256" key="2">
    <source>
        <dbReference type="ARBA" id="ARBA00022692"/>
    </source>
</evidence>
<evidence type="ECO:0000256" key="5">
    <source>
        <dbReference type="SAM" id="Phobius"/>
    </source>
</evidence>
<organism evidence="7 8">
    <name type="scientific">Compostimonas suwonensis</name>
    <dbReference type="NCBI Taxonomy" id="1048394"/>
    <lineage>
        <taxon>Bacteria</taxon>
        <taxon>Bacillati</taxon>
        <taxon>Actinomycetota</taxon>
        <taxon>Actinomycetes</taxon>
        <taxon>Micrococcales</taxon>
        <taxon>Microbacteriaceae</taxon>
        <taxon>Compostimonas</taxon>
    </lineage>
</organism>
<protein>
    <submittedName>
        <fullName evidence="7">Fusaric acid resistance family protein</fullName>
    </submittedName>
</protein>
<reference evidence="7 8" key="1">
    <citation type="submission" date="2017-11" db="EMBL/GenBank/DDBJ databases">
        <title>Genomic Encyclopedia of Archaeal and Bacterial Type Strains, Phase II (KMG-II): From Individual Species to Whole Genera.</title>
        <authorList>
            <person name="Goeker M."/>
        </authorList>
    </citation>
    <scope>NUCLEOTIDE SEQUENCE [LARGE SCALE GENOMIC DNA]</scope>
    <source>
        <strain evidence="7 8">DSM 25625</strain>
    </source>
</reference>
<name>A0A2M9C3K3_9MICO</name>
<comment type="subcellular location">
    <subcellularLocation>
        <location evidence="1">Membrane</location>
        <topology evidence="1">Multi-pass membrane protein</topology>
    </subcellularLocation>
</comment>
<feature type="transmembrane region" description="Helical" evidence="5">
    <location>
        <begin position="118"/>
        <end position="140"/>
    </location>
</feature>
<keyword evidence="2 5" id="KW-0812">Transmembrane</keyword>
<keyword evidence="4 5" id="KW-0472">Membrane</keyword>
<dbReference type="AlphaFoldDB" id="A0A2M9C3K3"/>
<accession>A0A2M9C3K3</accession>
<sequence length="340" mass="34749">MLSAVNVWAKEFATLSPQPWAVWAATRTVVAGVGVGVVSLPLGGSIPSVAYFAVACATSFSVLGSPRIRVRNTAGQAVGAVAGLLVAGFTTGSPFVVAVVAVIAGFASGVVERVRDSAVTAGALMFLVTLAFGTFVPMTAPAPIQALWYVIGSAAVGVLAAIPLGRRLPAVVLPSTVATESRRQTLAAGARLAVCFGTGMILAMNLDQGRHSFWLPLTIAVVVRSEYGPVAARVTSRIAGTIVGAALASVVVLTRPTDVLLAGIAIAGMAFGALAAPRHYALAVIGITLSALLTGEIGLDDQAIPLLRLGDTLLGCLIALVLGHLLWLRRPPQLLRSAHE</sequence>
<dbReference type="EMBL" id="PGFB01000001">
    <property type="protein sequence ID" value="PJJ65105.1"/>
    <property type="molecule type" value="Genomic_DNA"/>
</dbReference>
<feature type="transmembrane region" description="Helical" evidence="5">
    <location>
        <begin position="259"/>
        <end position="276"/>
    </location>
</feature>
<feature type="transmembrane region" description="Helical" evidence="5">
    <location>
        <begin position="80"/>
        <end position="106"/>
    </location>
</feature>
<dbReference type="InterPro" id="IPR049453">
    <property type="entry name" value="Memb_transporter_dom"/>
</dbReference>
<feature type="transmembrane region" description="Helical" evidence="5">
    <location>
        <begin position="49"/>
        <end position="68"/>
    </location>
</feature>
<dbReference type="GO" id="GO:0016020">
    <property type="term" value="C:membrane"/>
    <property type="evidence" value="ECO:0007669"/>
    <property type="project" value="UniProtKB-SubCell"/>
</dbReference>